<evidence type="ECO:0000256" key="1">
    <source>
        <dbReference type="ARBA" id="ARBA00022669"/>
    </source>
</evidence>
<sequence length="258" mass="26857">MLFICSFAVALAYGPLAAEALRLFPSPGVISANVPAACREALSTDIACTGESCVTALCVITGDALHRSAAAEGAAPPYRTFSAPSTSAAARPSTACCRTRNTSRVAARSPMNLVWGYDMAGFGDGRVTPESFSTLLSRCGASPTKYTYTHTPLPLPTSTRNATDEVPPAPTCRGTVYTVKQGDTCASISSASSVATDRLIALNALDYSCSCLAPGTQLCLQDTCTLYTVQPGDTCTTLLANKTFHHCPALVLEPDDPV</sequence>
<feature type="chain" id="PRO_5009385999" description="LysM domain-containing protein" evidence="4">
    <location>
        <begin position="21"/>
        <end position="258"/>
    </location>
</feature>
<gene>
    <name evidence="6" type="ORF">MAPG_10481</name>
</gene>
<dbReference type="Proteomes" id="UP000011715">
    <property type="component" value="Unassembled WGS sequence"/>
</dbReference>
<dbReference type="PROSITE" id="PS51782">
    <property type="entry name" value="LYSM"/>
    <property type="match status" value="1"/>
</dbReference>
<dbReference type="GO" id="GO:0008061">
    <property type="term" value="F:chitin binding"/>
    <property type="evidence" value="ECO:0007669"/>
    <property type="project" value="UniProtKB-KW"/>
</dbReference>
<evidence type="ECO:0000313" key="7">
    <source>
        <dbReference type="EnsemblFungi" id="MAPG_10481T0"/>
    </source>
</evidence>
<feature type="signal peptide" evidence="4">
    <location>
        <begin position="1"/>
        <end position="20"/>
    </location>
</feature>
<keyword evidence="8" id="KW-1185">Reference proteome</keyword>
<organism evidence="7 8">
    <name type="scientific">Magnaporthiopsis poae (strain ATCC 64411 / 73-15)</name>
    <name type="common">Kentucky bluegrass fungus</name>
    <name type="synonym">Magnaporthe poae</name>
    <dbReference type="NCBI Taxonomy" id="644358"/>
    <lineage>
        <taxon>Eukaryota</taxon>
        <taxon>Fungi</taxon>
        <taxon>Dikarya</taxon>
        <taxon>Ascomycota</taxon>
        <taxon>Pezizomycotina</taxon>
        <taxon>Sordariomycetes</taxon>
        <taxon>Sordariomycetidae</taxon>
        <taxon>Magnaporthales</taxon>
        <taxon>Magnaporthaceae</taxon>
        <taxon>Magnaporthiopsis</taxon>
    </lineage>
</organism>
<dbReference type="SUPFAM" id="SSF54106">
    <property type="entry name" value="LysM domain"/>
    <property type="match status" value="1"/>
</dbReference>
<reference evidence="6" key="1">
    <citation type="submission" date="2010-05" db="EMBL/GenBank/DDBJ databases">
        <title>The Genome Sequence of Magnaporthe poae strain ATCC 64411.</title>
        <authorList>
            <consortium name="The Broad Institute Genome Sequencing Platform"/>
            <consortium name="Broad Institute Genome Sequencing Center for Infectious Disease"/>
            <person name="Ma L.-J."/>
            <person name="Dead R."/>
            <person name="Young S."/>
            <person name="Zeng Q."/>
            <person name="Koehrsen M."/>
            <person name="Alvarado L."/>
            <person name="Berlin A."/>
            <person name="Chapman S.B."/>
            <person name="Chen Z."/>
            <person name="Freedman E."/>
            <person name="Gellesch M."/>
            <person name="Goldberg J."/>
            <person name="Griggs A."/>
            <person name="Gujja S."/>
            <person name="Heilman E.R."/>
            <person name="Heiman D."/>
            <person name="Hepburn T."/>
            <person name="Howarth C."/>
            <person name="Jen D."/>
            <person name="Larson L."/>
            <person name="Mehta T."/>
            <person name="Neiman D."/>
            <person name="Pearson M."/>
            <person name="Roberts A."/>
            <person name="Saif S."/>
            <person name="Shea T."/>
            <person name="Shenoy N."/>
            <person name="Sisk P."/>
            <person name="Stolte C."/>
            <person name="Sykes S."/>
            <person name="Walk T."/>
            <person name="White J."/>
            <person name="Yandava C."/>
            <person name="Haas B."/>
            <person name="Nusbaum C."/>
            <person name="Birren B."/>
        </authorList>
    </citation>
    <scope>NUCLEOTIDE SEQUENCE</scope>
    <source>
        <strain evidence="6">ATCC 64411</strain>
    </source>
</reference>
<dbReference type="STRING" id="644358.A0A0C4ECP9"/>
<evidence type="ECO:0000256" key="4">
    <source>
        <dbReference type="SAM" id="SignalP"/>
    </source>
</evidence>
<dbReference type="Gene3D" id="3.10.350.10">
    <property type="entry name" value="LysM domain"/>
    <property type="match status" value="1"/>
</dbReference>
<evidence type="ECO:0000313" key="6">
    <source>
        <dbReference type="EMBL" id="KLU90629.1"/>
    </source>
</evidence>
<dbReference type="Pfam" id="PF01476">
    <property type="entry name" value="LysM"/>
    <property type="match status" value="1"/>
</dbReference>
<dbReference type="InterPro" id="IPR018392">
    <property type="entry name" value="LysM"/>
</dbReference>
<reference evidence="7" key="4">
    <citation type="journal article" date="2015" name="G3 (Bethesda)">
        <title>Genome sequences of three phytopathogenic species of the Magnaporthaceae family of fungi.</title>
        <authorList>
            <person name="Okagaki L.H."/>
            <person name="Nunes C.C."/>
            <person name="Sailsbery J."/>
            <person name="Clay B."/>
            <person name="Brown D."/>
            <person name="John T."/>
            <person name="Oh Y."/>
            <person name="Young N."/>
            <person name="Fitzgerald M."/>
            <person name="Haas B.J."/>
            <person name="Zeng Q."/>
            <person name="Young S."/>
            <person name="Adiconis X."/>
            <person name="Fan L."/>
            <person name="Levin J.Z."/>
            <person name="Mitchell T.K."/>
            <person name="Okubara P.A."/>
            <person name="Farman M.L."/>
            <person name="Kohn L.M."/>
            <person name="Birren B."/>
            <person name="Ma L.-J."/>
            <person name="Dean R.A."/>
        </authorList>
    </citation>
    <scope>NUCLEOTIDE SEQUENCE</scope>
    <source>
        <strain evidence="7">ATCC 64411 / 73-15</strain>
    </source>
</reference>
<evidence type="ECO:0000313" key="8">
    <source>
        <dbReference type="Proteomes" id="UP000011715"/>
    </source>
</evidence>
<dbReference type="EMBL" id="GL876975">
    <property type="protein sequence ID" value="KLU90629.1"/>
    <property type="molecule type" value="Genomic_DNA"/>
</dbReference>
<dbReference type="EMBL" id="ADBL01002343">
    <property type="status" value="NOT_ANNOTATED_CDS"/>
    <property type="molecule type" value="Genomic_DNA"/>
</dbReference>
<dbReference type="AlphaFoldDB" id="A0A0C4ECP9"/>
<name>A0A0C4ECP9_MAGP6</name>
<dbReference type="PANTHER" id="PTHR34997">
    <property type="entry name" value="AM15"/>
    <property type="match status" value="1"/>
</dbReference>
<accession>A0A0C4ECP9</accession>
<keyword evidence="4" id="KW-0732">Signal</keyword>
<dbReference type="InterPro" id="IPR052210">
    <property type="entry name" value="LysM1-like"/>
</dbReference>
<feature type="domain" description="LysM" evidence="5">
    <location>
        <begin position="175"/>
        <end position="220"/>
    </location>
</feature>
<dbReference type="EnsemblFungi" id="MAPG_10481T0">
    <property type="protein sequence ID" value="MAPG_10481T0"/>
    <property type="gene ID" value="MAPG_10481"/>
</dbReference>
<keyword evidence="1" id="KW-0147">Chitin-binding</keyword>
<evidence type="ECO:0000259" key="5">
    <source>
        <dbReference type="PROSITE" id="PS51782"/>
    </source>
</evidence>
<dbReference type="VEuPathDB" id="FungiDB:MAPG_10481"/>
<protein>
    <recommendedName>
        <fullName evidence="5">LysM domain-containing protein</fullName>
    </recommendedName>
</protein>
<keyword evidence="2" id="KW-0843">Virulence</keyword>
<dbReference type="SMART" id="SM00257">
    <property type="entry name" value="LysM"/>
    <property type="match status" value="1"/>
</dbReference>
<reference evidence="8" key="2">
    <citation type="submission" date="2010-05" db="EMBL/GenBank/DDBJ databases">
        <title>The genome sequence of Magnaporthe poae strain ATCC 64411.</title>
        <authorList>
            <person name="Ma L.-J."/>
            <person name="Dead R."/>
            <person name="Young S."/>
            <person name="Zeng Q."/>
            <person name="Koehrsen M."/>
            <person name="Alvarado L."/>
            <person name="Berlin A."/>
            <person name="Chapman S.B."/>
            <person name="Chen Z."/>
            <person name="Freedman E."/>
            <person name="Gellesch M."/>
            <person name="Goldberg J."/>
            <person name="Griggs A."/>
            <person name="Gujja S."/>
            <person name="Heilman E.R."/>
            <person name="Heiman D."/>
            <person name="Hepburn T."/>
            <person name="Howarth C."/>
            <person name="Jen D."/>
            <person name="Larson L."/>
            <person name="Mehta T."/>
            <person name="Neiman D."/>
            <person name="Pearson M."/>
            <person name="Roberts A."/>
            <person name="Saif S."/>
            <person name="Shea T."/>
            <person name="Shenoy N."/>
            <person name="Sisk P."/>
            <person name="Stolte C."/>
            <person name="Sykes S."/>
            <person name="Walk T."/>
            <person name="White J."/>
            <person name="Yandava C."/>
            <person name="Haas B."/>
            <person name="Nusbaum C."/>
            <person name="Birren B."/>
        </authorList>
    </citation>
    <scope>NUCLEOTIDE SEQUENCE [LARGE SCALE GENOMIC DNA]</scope>
    <source>
        <strain evidence="8">ATCC 64411 / 73-15</strain>
    </source>
</reference>
<dbReference type="OrthoDB" id="5985073at2759"/>
<reference evidence="6" key="3">
    <citation type="submission" date="2011-03" db="EMBL/GenBank/DDBJ databases">
        <title>Annotation of Magnaporthe poae ATCC 64411.</title>
        <authorList>
            <person name="Ma L.-J."/>
            <person name="Dead R."/>
            <person name="Young S.K."/>
            <person name="Zeng Q."/>
            <person name="Gargeya S."/>
            <person name="Fitzgerald M."/>
            <person name="Haas B."/>
            <person name="Abouelleil A."/>
            <person name="Alvarado L."/>
            <person name="Arachchi H.M."/>
            <person name="Berlin A."/>
            <person name="Brown A."/>
            <person name="Chapman S.B."/>
            <person name="Chen Z."/>
            <person name="Dunbar C."/>
            <person name="Freedman E."/>
            <person name="Gearin G."/>
            <person name="Gellesch M."/>
            <person name="Goldberg J."/>
            <person name="Griggs A."/>
            <person name="Gujja S."/>
            <person name="Heiman D."/>
            <person name="Howarth C."/>
            <person name="Larson L."/>
            <person name="Lui A."/>
            <person name="MacDonald P.J.P."/>
            <person name="Mehta T."/>
            <person name="Montmayeur A."/>
            <person name="Murphy C."/>
            <person name="Neiman D."/>
            <person name="Pearson M."/>
            <person name="Priest M."/>
            <person name="Roberts A."/>
            <person name="Saif S."/>
            <person name="Shea T."/>
            <person name="Shenoy N."/>
            <person name="Sisk P."/>
            <person name="Stolte C."/>
            <person name="Sykes S."/>
            <person name="Yandava C."/>
            <person name="Wortman J."/>
            <person name="Nusbaum C."/>
            <person name="Birren B."/>
        </authorList>
    </citation>
    <scope>NUCLEOTIDE SEQUENCE</scope>
    <source>
        <strain evidence="6">ATCC 64411</strain>
    </source>
</reference>
<dbReference type="PANTHER" id="PTHR34997:SF1">
    <property type="entry name" value="PEPTIDOGLYCAN-BINDING LYSIN DOMAIN"/>
    <property type="match status" value="1"/>
</dbReference>
<comment type="similarity">
    <text evidence="3">Belongs to the secreted LysM effector family.</text>
</comment>
<evidence type="ECO:0000256" key="3">
    <source>
        <dbReference type="ARBA" id="ARBA00044955"/>
    </source>
</evidence>
<dbReference type="InterPro" id="IPR036779">
    <property type="entry name" value="LysM_dom_sf"/>
</dbReference>
<evidence type="ECO:0000256" key="2">
    <source>
        <dbReference type="ARBA" id="ARBA00023026"/>
    </source>
</evidence>
<proteinExistence type="inferred from homology"/>
<reference evidence="7" key="5">
    <citation type="submission" date="2015-06" db="UniProtKB">
        <authorList>
            <consortium name="EnsemblFungi"/>
        </authorList>
    </citation>
    <scope>IDENTIFICATION</scope>
    <source>
        <strain evidence="7">ATCC 64411</strain>
    </source>
</reference>